<dbReference type="SUPFAM" id="SSF53335">
    <property type="entry name" value="S-adenosyl-L-methionine-dependent methyltransferases"/>
    <property type="match status" value="1"/>
</dbReference>
<evidence type="ECO:0000256" key="1">
    <source>
        <dbReference type="PIRSR" id="PIRSR018249-1"/>
    </source>
</evidence>
<dbReference type="CDD" id="cd02440">
    <property type="entry name" value="AdoMet_MTases"/>
    <property type="match status" value="1"/>
</dbReference>
<feature type="domain" description="23S rRNA (guanine(745)-N(1))-methyltransferase N-terminal" evidence="4">
    <location>
        <begin position="31"/>
        <end position="65"/>
    </location>
</feature>
<dbReference type="InterPro" id="IPR013216">
    <property type="entry name" value="Methyltransf_11"/>
</dbReference>
<keyword evidence="1" id="KW-0862">Zinc</keyword>
<feature type="binding site" evidence="1">
    <location>
        <position position="48"/>
    </location>
    <ligand>
        <name>Zn(2+)</name>
        <dbReference type="ChEBI" id="CHEBI:29105"/>
    </ligand>
</feature>
<feature type="binding site" evidence="2">
    <location>
        <position position="93"/>
    </location>
    <ligand>
        <name>S-adenosyl-L-methionine</name>
        <dbReference type="ChEBI" id="CHEBI:59789"/>
    </ligand>
</feature>
<dbReference type="Pfam" id="PF21302">
    <property type="entry name" value="Zn_ribbon_RlmA"/>
    <property type="match status" value="1"/>
</dbReference>
<dbReference type="InterPro" id="IPR048647">
    <property type="entry name" value="RlmA_N"/>
</dbReference>
<keyword evidence="1" id="KW-0479">Metal-binding</keyword>
<dbReference type="InterPro" id="IPR050508">
    <property type="entry name" value="Methyltransf_Superfamily"/>
</dbReference>
<dbReference type="InterPro" id="IPR016718">
    <property type="entry name" value="rRNA_m1G-MeTrfase_A_prd"/>
</dbReference>
<evidence type="ECO:0000313" key="6">
    <source>
        <dbReference type="Proteomes" id="UP000194903"/>
    </source>
</evidence>
<reference evidence="5 6" key="1">
    <citation type="submission" date="2017-05" db="EMBL/GenBank/DDBJ databases">
        <title>Butyricicoccus porcorum sp. nov. a butyrate-producing bacterium from the swine intestinal tract.</title>
        <authorList>
            <person name="Trachsel J."/>
            <person name="Humphrey S."/>
            <person name="Allen H.K."/>
        </authorList>
    </citation>
    <scope>NUCLEOTIDE SEQUENCE [LARGE SCALE GENOMIC DNA]</scope>
    <source>
        <strain evidence="5">BB10</strain>
    </source>
</reference>
<organism evidence="5 6">
    <name type="scientific">Butyricicoccus porcorum</name>
    <dbReference type="NCBI Taxonomy" id="1945634"/>
    <lineage>
        <taxon>Bacteria</taxon>
        <taxon>Bacillati</taxon>
        <taxon>Bacillota</taxon>
        <taxon>Clostridia</taxon>
        <taxon>Eubacteriales</taxon>
        <taxon>Butyricicoccaceae</taxon>
        <taxon>Butyricicoccus</taxon>
    </lineage>
</organism>
<dbReference type="PIRSF" id="PIRSF018249">
    <property type="entry name" value="MyrA_prd"/>
    <property type="match status" value="1"/>
</dbReference>
<dbReference type="PANTHER" id="PTHR42912">
    <property type="entry name" value="METHYLTRANSFERASE"/>
    <property type="match status" value="1"/>
</dbReference>
<proteinExistence type="predicted"/>
<feature type="domain" description="Methyltransferase type 11" evidence="3">
    <location>
        <begin position="117"/>
        <end position="207"/>
    </location>
</feature>
<dbReference type="InterPro" id="IPR029063">
    <property type="entry name" value="SAM-dependent_MTases_sf"/>
</dbReference>
<dbReference type="Gene3D" id="3.40.50.150">
    <property type="entry name" value="Vaccinia Virus protein VP39"/>
    <property type="match status" value="1"/>
</dbReference>
<feature type="binding site" evidence="1">
    <location>
        <position position="52"/>
    </location>
    <ligand>
        <name>Zn(2+)</name>
        <dbReference type="ChEBI" id="CHEBI:29105"/>
    </ligand>
</feature>
<evidence type="ECO:0000259" key="4">
    <source>
        <dbReference type="Pfam" id="PF21302"/>
    </source>
</evidence>
<accession>A0A252F678</accession>
<gene>
    <name evidence="5" type="ORF">CBW42_01495</name>
</gene>
<evidence type="ECO:0000256" key="2">
    <source>
        <dbReference type="PIRSR" id="PIRSR018249-2"/>
    </source>
</evidence>
<feature type="binding site" evidence="2">
    <location>
        <position position="214"/>
    </location>
    <ligand>
        <name>S-adenosyl-L-methionine</name>
        <dbReference type="ChEBI" id="CHEBI:59789"/>
    </ligand>
</feature>
<keyword evidence="2" id="KW-0949">S-adenosyl-L-methionine</keyword>
<evidence type="ECO:0000313" key="5">
    <source>
        <dbReference type="EMBL" id="OUM21273.1"/>
    </source>
</evidence>
<dbReference type="GO" id="GO:0008757">
    <property type="term" value="F:S-adenosylmethionine-dependent methyltransferase activity"/>
    <property type="evidence" value="ECO:0007669"/>
    <property type="project" value="InterPro"/>
</dbReference>
<dbReference type="EMBL" id="NHOC01000002">
    <property type="protein sequence ID" value="OUM21273.1"/>
    <property type="molecule type" value="Genomic_DNA"/>
</dbReference>
<name>A0A252F678_9FIRM</name>
<dbReference type="AlphaFoldDB" id="A0A252F678"/>
<dbReference type="Pfam" id="PF08241">
    <property type="entry name" value="Methyltransf_11"/>
    <property type="match status" value="1"/>
</dbReference>
<evidence type="ECO:0000259" key="3">
    <source>
        <dbReference type="Pfam" id="PF08241"/>
    </source>
</evidence>
<sequence length="314" mass="35211">MSFVSDLKPTGHLCYNISYVNNERNEEIMLICPHCGAPLVREEHALRCRNGHSYDIARAGYCNLLQSSRPGEHTGDSREMVMARRHFLDRGYYAGLAEGLCAQVRRLAAGNSAVRLVDAGCGEGYYTRQLAQVLHEGGQLAGSVGIDISKSATQYAAKRDAFTQYVTGSVYHMPVADSCADIICSIFAPTPAEEFHRVLKPDGAVLCVVPGADHLWELKCAVYDTPYKNREEKHGLDGFQLAERHKITYQVHIDDAADIQTLFAMTPYAHRTPRRGLERLHALRELDVTLSFLLLTFRQQMEQSAFPEKRNMVY</sequence>
<comment type="caution">
    <text evidence="5">The sequence shown here is derived from an EMBL/GenBank/DDBJ whole genome shotgun (WGS) entry which is preliminary data.</text>
</comment>
<feature type="binding site" evidence="2">
    <location>
        <begin position="123"/>
        <end position="124"/>
    </location>
    <ligand>
        <name>S-adenosyl-L-methionine</name>
        <dbReference type="ChEBI" id="CHEBI:59789"/>
    </ligand>
</feature>
<dbReference type="Proteomes" id="UP000194903">
    <property type="component" value="Unassembled WGS sequence"/>
</dbReference>
<dbReference type="GO" id="GO:0046872">
    <property type="term" value="F:metal ion binding"/>
    <property type="evidence" value="ECO:0007669"/>
    <property type="project" value="UniProtKB-KW"/>
</dbReference>
<keyword evidence="6" id="KW-1185">Reference proteome</keyword>
<dbReference type="PANTHER" id="PTHR42912:SF45">
    <property type="entry name" value="23S RRNA (GUANINE(745)-N(1))-METHYLTRANSFERASE"/>
    <property type="match status" value="1"/>
</dbReference>
<protein>
    <submittedName>
        <fullName evidence="5">Uncharacterized protein</fullName>
    </submittedName>
</protein>